<dbReference type="EMBL" id="JACGCI010000105">
    <property type="protein sequence ID" value="KAF6745500.1"/>
    <property type="molecule type" value="Genomic_DNA"/>
</dbReference>
<comment type="caution">
    <text evidence="2">The sequence shown here is derived from an EMBL/GenBank/DDBJ whole genome shotgun (WGS) entry which is preliminary data.</text>
</comment>
<proteinExistence type="predicted"/>
<keyword evidence="3" id="KW-1185">Reference proteome</keyword>
<name>A0A8H6HEC4_9AGAR</name>
<protein>
    <submittedName>
        <fullName evidence="2">Uncharacterized protein</fullName>
    </submittedName>
</protein>
<reference evidence="2 3" key="1">
    <citation type="submission" date="2020-07" db="EMBL/GenBank/DDBJ databases">
        <title>Comparative genomics of pyrophilous fungi reveals a link between fire events and developmental genes.</title>
        <authorList>
            <consortium name="DOE Joint Genome Institute"/>
            <person name="Steindorff A.S."/>
            <person name="Carver A."/>
            <person name="Calhoun S."/>
            <person name="Stillman K."/>
            <person name="Liu H."/>
            <person name="Lipzen A."/>
            <person name="Pangilinan J."/>
            <person name="Labutti K."/>
            <person name="Bruns T.D."/>
            <person name="Grigoriev I.V."/>
        </authorList>
    </citation>
    <scope>NUCLEOTIDE SEQUENCE [LARGE SCALE GENOMIC DNA]</scope>
    <source>
        <strain evidence="2 3">CBS 144469</strain>
    </source>
</reference>
<evidence type="ECO:0000256" key="1">
    <source>
        <dbReference type="SAM" id="MobiDB-lite"/>
    </source>
</evidence>
<evidence type="ECO:0000313" key="3">
    <source>
        <dbReference type="Proteomes" id="UP000521943"/>
    </source>
</evidence>
<evidence type="ECO:0000313" key="2">
    <source>
        <dbReference type="EMBL" id="KAF6745500.1"/>
    </source>
</evidence>
<dbReference type="Proteomes" id="UP000521943">
    <property type="component" value="Unassembled WGS sequence"/>
</dbReference>
<sequence length="122" mass="13031">MSDTPSDRSEDGYESEASSMSGVESGDNDSSASRSGDDEPVEISAPGLPPIVAYPARIAGGFASLSADVPDVPTYAGAGPVYAERFLASVAPLRHGVPFVQTRYYDSRRQWKKMDISSQRAR</sequence>
<dbReference type="AlphaFoldDB" id="A0A8H6HEC4"/>
<organism evidence="2 3">
    <name type="scientific">Ephemerocybe angulata</name>
    <dbReference type="NCBI Taxonomy" id="980116"/>
    <lineage>
        <taxon>Eukaryota</taxon>
        <taxon>Fungi</taxon>
        <taxon>Dikarya</taxon>
        <taxon>Basidiomycota</taxon>
        <taxon>Agaricomycotina</taxon>
        <taxon>Agaricomycetes</taxon>
        <taxon>Agaricomycetidae</taxon>
        <taxon>Agaricales</taxon>
        <taxon>Agaricineae</taxon>
        <taxon>Psathyrellaceae</taxon>
        <taxon>Ephemerocybe</taxon>
    </lineage>
</organism>
<feature type="region of interest" description="Disordered" evidence="1">
    <location>
        <begin position="1"/>
        <end position="47"/>
    </location>
</feature>
<accession>A0A8H6HEC4</accession>
<feature type="compositionally biased region" description="Basic and acidic residues" evidence="1">
    <location>
        <begin position="1"/>
        <end position="11"/>
    </location>
</feature>
<gene>
    <name evidence="2" type="ORF">DFP72DRAFT_856445</name>
</gene>
<feature type="compositionally biased region" description="Polar residues" evidence="1">
    <location>
        <begin position="16"/>
        <end position="34"/>
    </location>
</feature>